<dbReference type="Pfam" id="PF12773">
    <property type="entry name" value="DZR"/>
    <property type="match status" value="1"/>
</dbReference>
<feature type="region of interest" description="Disordered" evidence="1">
    <location>
        <begin position="61"/>
        <end position="83"/>
    </location>
</feature>
<protein>
    <recommendedName>
        <fullName evidence="3">DZANK-type domain-containing protein</fullName>
    </recommendedName>
</protein>
<name>A0A0U2L2W8_9EURY</name>
<keyword evidence="2" id="KW-1133">Transmembrane helix</keyword>
<evidence type="ECO:0000256" key="1">
    <source>
        <dbReference type="SAM" id="MobiDB-lite"/>
    </source>
</evidence>
<feature type="domain" description="DZANK-type" evidence="3">
    <location>
        <begin position="8"/>
        <end position="51"/>
    </location>
</feature>
<accession>A0A0U2L2W8</accession>
<organism evidence="4 5">
    <name type="scientific">Methanobrevibacter millerae</name>
    <dbReference type="NCBI Taxonomy" id="230361"/>
    <lineage>
        <taxon>Archaea</taxon>
        <taxon>Methanobacteriati</taxon>
        <taxon>Methanobacteriota</taxon>
        <taxon>Methanomada group</taxon>
        <taxon>Methanobacteria</taxon>
        <taxon>Methanobacteriales</taxon>
        <taxon>Methanobacteriaceae</taxon>
        <taxon>Methanobrevibacter</taxon>
    </lineage>
</organism>
<feature type="compositionally biased region" description="Basic and acidic residues" evidence="1">
    <location>
        <begin position="71"/>
        <end position="83"/>
    </location>
</feature>
<evidence type="ECO:0000313" key="4">
    <source>
        <dbReference type="EMBL" id="ALT67854.1"/>
    </source>
</evidence>
<evidence type="ECO:0000313" key="5">
    <source>
        <dbReference type="Proteomes" id="UP000067738"/>
    </source>
</evidence>
<reference evidence="4 5" key="1">
    <citation type="submission" date="2015-04" db="EMBL/GenBank/DDBJ databases">
        <title>The complete genome sequence of the rumen methanogen Methanobrevibacter millerae SM9.</title>
        <authorList>
            <person name="Leahy S.C."/>
            <person name="Kelly W.J."/>
            <person name="Pacheco D.M."/>
            <person name="Li D."/>
            <person name="Altermann E."/>
            <person name="Attwood G.T."/>
        </authorList>
    </citation>
    <scope>NUCLEOTIDE SEQUENCE [LARGE SCALE GENOMIC DNA]</scope>
    <source>
        <strain evidence="4 5">SM9</strain>
    </source>
</reference>
<dbReference type="KEGG" id="mmil:sm9_0044"/>
<feature type="transmembrane region" description="Helical" evidence="2">
    <location>
        <begin position="192"/>
        <end position="216"/>
    </location>
</feature>
<feature type="transmembrane region" description="Helical" evidence="2">
    <location>
        <begin position="164"/>
        <end position="185"/>
    </location>
</feature>
<proteinExistence type="predicted"/>
<keyword evidence="5" id="KW-1185">Reference proteome</keyword>
<dbReference type="InterPro" id="IPR025874">
    <property type="entry name" value="DZR"/>
</dbReference>
<evidence type="ECO:0000256" key="2">
    <source>
        <dbReference type="SAM" id="Phobius"/>
    </source>
</evidence>
<dbReference type="Gene3D" id="4.10.1060.50">
    <property type="match status" value="1"/>
</dbReference>
<dbReference type="AlphaFoldDB" id="A0A0U2L2W8"/>
<sequence>MFLNMVKCPNCGEESSSNFCPNCGEKLEKKVICPNCAAQLDPESVFCSECGYKIEAKNEDEKASDEEEKTEETKEYDKDEITEKETSEEIKRCPHCNDILDEDDAVFCSNCGKAINADINSSNGIIESINFKKLIIVSILGFIVSFVLGIILSLIIGLTGQGTIGYPIALIIALFIGVGFFASFFEDILNSGLTGIIIGFVFGLLSNTCVEISSGLQFSYQLFSGYEIIIFTVLGLIFALLANKFLRNIVLKYIDVDKYF</sequence>
<feature type="transmembrane region" description="Helical" evidence="2">
    <location>
        <begin position="222"/>
        <end position="242"/>
    </location>
</feature>
<evidence type="ECO:0000259" key="3">
    <source>
        <dbReference type="Pfam" id="PF12773"/>
    </source>
</evidence>
<dbReference type="InterPro" id="IPR038587">
    <property type="entry name" value="Ribosomal_eL40_sf"/>
</dbReference>
<dbReference type="Proteomes" id="UP000067738">
    <property type="component" value="Chromosome"/>
</dbReference>
<keyword evidence="2" id="KW-0472">Membrane</keyword>
<dbReference type="PATRIC" id="fig|230361.4.peg.45"/>
<gene>
    <name evidence="4" type="ORF">sm9_0044</name>
</gene>
<dbReference type="EMBL" id="CP011266">
    <property type="protein sequence ID" value="ALT67854.1"/>
    <property type="molecule type" value="Genomic_DNA"/>
</dbReference>
<feature type="transmembrane region" description="Helical" evidence="2">
    <location>
        <begin position="134"/>
        <end position="158"/>
    </location>
</feature>
<keyword evidence="2" id="KW-0812">Transmembrane</keyword>